<gene>
    <name evidence="2" type="ORF">Tsubulata_047488</name>
</gene>
<dbReference type="OrthoDB" id="671439at2759"/>
<evidence type="ECO:0000256" key="1">
    <source>
        <dbReference type="ARBA" id="ARBA00009861"/>
    </source>
</evidence>
<dbReference type="InterPro" id="IPR050317">
    <property type="entry name" value="Plant_Fungal_Acyltransferase"/>
</dbReference>
<name>A0A9Q0G422_9ROSI</name>
<proteinExistence type="inferred from homology"/>
<dbReference type="EMBL" id="JAKUCV010002642">
    <property type="protein sequence ID" value="KAJ4841929.1"/>
    <property type="molecule type" value="Genomic_DNA"/>
</dbReference>
<accession>A0A9Q0G422</accession>
<keyword evidence="3" id="KW-1185">Reference proteome</keyword>
<comment type="similarity">
    <text evidence="1">Belongs to the plant acyltransferase family.</text>
</comment>
<dbReference type="Pfam" id="PF02458">
    <property type="entry name" value="Transferase"/>
    <property type="match status" value="1"/>
</dbReference>
<evidence type="ECO:0008006" key="4">
    <source>
        <dbReference type="Google" id="ProtNLM"/>
    </source>
</evidence>
<comment type="caution">
    <text evidence="2">The sequence shown here is derived from an EMBL/GenBank/DDBJ whole genome shotgun (WGS) entry which is preliminary data.</text>
</comment>
<dbReference type="InterPro" id="IPR023213">
    <property type="entry name" value="CAT-like_dom_sf"/>
</dbReference>
<organism evidence="2 3">
    <name type="scientific">Turnera subulata</name>
    <dbReference type="NCBI Taxonomy" id="218843"/>
    <lineage>
        <taxon>Eukaryota</taxon>
        <taxon>Viridiplantae</taxon>
        <taxon>Streptophyta</taxon>
        <taxon>Embryophyta</taxon>
        <taxon>Tracheophyta</taxon>
        <taxon>Spermatophyta</taxon>
        <taxon>Magnoliopsida</taxon>
        <taxon>eudicotyledons</taxon>
        <taxon>Gunneridae</taxon>
        <taxon>Pentapetalae</taxon>
        <taxon>rosids</taxon>
        <taxon>fabids</taxon>
        <taxon>Malpighiales</taxon>
        <taxon>Passifloraceae</taxon>
        <taxon>Turnera</taxon>
    </lineage>
</organism>
<dbReference type="Proteomes" id="UP001141552">
    <property type="component" value="Unassembled WGS sequence"/>
</dbReference>
<dbReference type="Gene3D" id="3.30.559.10">
    <property type="entry name" value="Chloramphenicol acetyltransferase-like domain"/>
    <property type="match status" value="2"/>
</dbReference>
<reference evidence="2" key="2">
    <citation type="journal article" date="2023" name="Plants (Basel)">
        <title>Annotation of the Turnera subulata (Passifloraceae) Draft Genome Reveals the S-Locus Evolved after the Divergence of Turneroideae from Passifloroideae in a Stepwise Manner.</title>
        <authorList>
            <person name="Henning P.M."/>
            <person name="Roalson E.H."/>
            <person name="Mir W."/>
            <person name="McCubbin A.G."/>
            <person name="Shore J.S."/>
        </authorList>
    </citation>
    <scope>NUCLEOTIDE SEQUENCE</scope>
    <source>
        <strain evidence="2">F60SS</strain>
    </source>
</reference>
<dbReference type="AlphaFoldDB" id="A0A9Q0G422"/>
<protein>
    <recommendedName>
        <fullName evidence="4">Protein ECERIFERUM 26-like</fullName>
    </recommendedName>
</protein>
<dbReference type="PANTHER" id="PTHR31642:SF26">
    <property type="entry name" value="HXXXD-TYPE ACYL-TRANSFERASE FAMILY PROTEIN"/>
    <property type="match status" value="1"/>
</dbReference>
<evidence type="ECO:0000313" key="3">
    <source>
        <dbReference type="Proteomes" id="UP001141552"/>
    </source>
</evidence>
<reference evidence="2" key="1">
    <citation type="submission" date="2022-02" db="EMBL/GenBank/DDBJ databases">
        <authorList>
            <person name="Henning P.M."/>
            <person name="McCubbin A.G."/>
            <person name="Shore J.S."/>
        </authorList>
    </citation>
    <scope>NUCLEOTIDE SEQUENCE</scope>
    <source>
        <strain evidence="2">F60SS</strain>
        <tissue evidence="2">Leaves</tissue>
    </source>
</reference>
<dbReference type="PANTHER" id="PTHR31642">
    <property type="entry name" value="TRICHOTHECENE 3-O-ACETYLTRANSFERASE"/>
    <property type="match status" value="1"/>
</dbReference>
<sequence length="444" mass="50109">MAEVTHICKRTVVSTKPVEPGKHYTFSVLDRLMEKNHLKIVYYFQTPKRKEAGEMTKKLRESLSETLTSYPEVTGRLVKDQEGNWMIKCNDAGVRMVEARVKGSVEEWLKMVDREKELMLIHWEEMFHKPYFWSTFYVQVTEFEEGGLAIGLSCTHFLADPTCVTMFIKAWAVTTLQGKIINPPCFLPFPQRNTKPNHKPSSHLINYYKSVPERTDTVDPKKYATVALAFTDPMVRACMAMARTTNEADPSIPYPSPFEALSGLFWVCLSKVKAVENGLINMSICLDTRKVVGLDNGYFGNCVVYNRVQTDSLQVYDIPNAAIAIGKVMAEMDHEGIMDFVEWLEHNDCQPPSPLINGCDLICASLEGENPYLAMFEQGIAPVRVSYYIEPVKGMGQVLILPSPQGEGSLSRVVMVTIPEDEVAKLCRDDLILQFSPTILMGMC</sequence>
<evidence type="ECO:0000313" key="2">
    <source>
        <dbReference type="EMBL" id="KAJ4841929.1"/>
    </source>
</evidence>
<dbReference type="GO" id="GO:0016747">
    <property type="term" value="F:acyltransferase activity, transferring groups other than amino-acyl groups"/>
    <property type="evidence" value="ECO:0007669"/>
    <property type="project" value="TreeGrafter"/>
</dbReference>